<feature type="compositionally biased region" description="Basic and acidic residues" evidence="1">
    <location>
        <begin position="1"/>
        <end position="12"/>
    </location>
</feature>
<feature type="non-terminal residue" evidence="2">
    <location>
        <position position="83"/>
    </location>
</feature>
<evidence type="ECO:0000313" key="2">
    <source>
        <dbReference type="EMBL" id="KAJ3029866.1"/>
    </source>
</evidence>
<accession>A0AAD5WWR3</accession>
<comment type="caution">
    <text evidence="2">The sequence shown here is derived from an EMBL/GenBank/DDBJ whole genome shotgun (WGS) entry which is preliminary data.</text>
</comment>
<keyword evidence="3" id="KW-1185">Reference proteome</keyword>
<organism evidence="2 3">
    <name type="scientific">Rhizophlyctis rosea</name>
    <dbReference type="NCBI Taxonomy" id="64517"/>
    <lineage>
        <taxon>Eukaryota</taxon>
        <taxon>Fungi</taxon>
        <taxon>Fungi incertae sedis</taxon>
        <taxon>Chytridiomycota</taxon>
        <taxon>Chytridiomycota incertae sedis</taxon>
        <taxon>Chytridiomycetes</taxon>
        <taxon>Rhizophlyctidales</taxon>
        <taxon>Rhizophlyctidaceae</taxon>
        <taxon>Rhizophlyctis</taxon>
    </lineage>
</organism>
<protein>
    <submittedName>
        <fullName evidence="2">Uncharacterized protein</fullName>
    </submittedName>
</protein>
<dbReference type="AlphaFoldDB" id="A0AAD5WWR3"/>
<proteinExistence type="predicted"/>
<name>A0AAD5WWR3_9FUNG</name>
<evidence type="ECO:0000256" key="1">
    <source>
        <dbReference type="SAM" id="MobiDB-lite"/>
    </source>
</evidence>
<feature type="region of interest" description="Disordered" evidence="1">
    <location>
        <begin position="1"/>
        <end position="83"/>
    </location>
</feature>
<sequence>MADSNADDRSDVDSYSSDVETRDSPGKSNIDTSPPRPALPSSPILLPATVSSSDAAPPARATDPPRKPIKEYPCLDPGCDKVY</sequence>
<dbReference type="EMBL" id="JADGJD010002676">
    <property type="protein sequence ID" value="KAJ3029866.1"/>
    <property type="molecule type" value="Genomic_DNA"/>
</dbReference>
<dbReference type="Proteomes" id="UP001212841">
    <property type="component" value="Unassembled WGS sequence"/>
</dbReference>
<evidence type="ECO:0000313" key="3">
    <source>
        <dbReference type="Proteomes" id="UP001212841"/>
    </source>
</evidence>
<reference evidence="2" key="1">
    <citation type="submission" date="2020-05" db="EMBL/GenBank/DDBJ databases">
        <title>Phylogenomic resolution of chytrid fungi.</title>
        <authorList>
            <person name="Stajich J.E."/>
            <person name="Amses K."/>
            <person name="Simmons R."/>
            <person name="Seto K."/>
            <person name="Myers J."/>
            <person name="Bonds A."/>
            <person name="Quandt C.A."/>
            <person name="Barry K."/>
            <person name="Liu P."/>
            <person name="Grigoriev I."/>
            <person name="Longcore J.E."/>
            <person name="James T.Y."/>
        </authorList>
    </citation>
    <scope>NUCLEOTIDE SEQUENCE</scope>
    <source>
        <strain evidence="2">JEL0318</strain>
    </source>
</reference>
<gene>
    <name evidence="2" type="ORF">HK097_005706</name>
</gene>